<dbReference type="AlphaFoldDB" id="A0A3M7Q1B1"/>
<name>A0A3M7Q1B1_BRAPC</name>
<sequence>MKQFSPISIWYNTISNDSLIELLHVGVKTTSANHSRSRTDFESQLIYAILNYATNENTKKKEKIELWKQ</sequence>
<accession>A0A3M7Q1B1</accession>
<gene>
    <name evidence="1" type="ORF">BpHYR1_037425</name>
</gene>
<proteinExistence type="predicted"/>
<organism evidence="1 2">
    <name type="scientific">Brachionus plicatilis</name>
    <name type="common">Marine rotifer</name>
    <name type="synonym">Brachionus muelleri</name>
    <dbReference type="NCBI Taxonomy" id="10195"/>
    <lineage>
        <taxon>Eukaryota</taxon>
        <taxon>Metazoa</taxon>
        <taxon>Spiralia</taxon>
        <taxon>Gnathifera</taxon>
        <taxon>Rotifera</taxon>
        <taxon>Eurotatoria</taxon>
        <taxon>Monogononta</taxon>
        <taxon>Pseudotrocha</taxon>
        <taxon>Ploima</taxon>
        <taxon>Brachionidae</taxon>
        <taxon>Brachionus</taxon>
    </lineage>
</organism>
<comment type="caution">
    <text evidence="1">The sequence shown here is derived from an EMBL/GenBank/DDBJ whole genome shotgun (WGS) entry which is preliminary data.</text>
</comment>
<reference evidence="1 2" key="1">
    <citation type="journal article" date="2018" name="Sci. Rep.">
        <title>Genomic signatures of local adaptation to the degree of environmental predictability in rotifers.</title>
        <authorList>
            <person name="Franch-Gras L."/>
            <person name="Hahn C."/>
            <person name="Garcia-Roger E.M."/>
            <person name="Carmona M.J."/>
            <person name="Serra M."/>
            <person name="Gomez A."/>
        </authorList>
    </citation>
    <scope>NUCLEOTIDE SEQUENCE [LARGE SCALE GENOMIC DNA]</scope>
    <source>
        <strain evidence="1">HYR1</strain>
    </source>
</reference>
<evidence type="ECO:0000313" key="1">
    <source>
        <dbReference type="EMBL" id="RNA05236.1"/>
    </source>
</evidence>
<dbReference type="Proteomes" id="UP000276133">
    <property type="component" value="Unassembled WGS sequence"/>
</dbReference>
<dbReference type="EMBL" id="REGN01007812">
    <property type="protein sequence ID" value="RNA05236.1"/>
    <property type="molecule type" value="Genomic_DNA"/>
</dbReference>
<protein>
    <submittedName>
        <fullName evidence="1">Uncharacterized protein</fullName>
    </submittedName>
</protein>
<evidence type="ECO:0000313" key="2">
    <source>
        <dbReference type="Proteomes" id="UP000276133"/>
    </source>
</evidence>
<keyword evidence="2" id="KW-1185">Reference proteome</keyword>